<keyword evidence="5" id="KW-0732">Signal</keyword>
<feature type="coiled-coil region" evidence="4">
    <location>
        <begin position="15"/>
        <end position="158"/>
    </location>
</feature>
<keyword evidence="2" id="KW-0067">ATP-binding</keyword>
<feature type="signal peptide" evidence="5">
    <location>
        <begin position="1"/>
        <end position="20"/>
    </location>
</feature>
<dbReference type="AlphaFoldDB" id="A0A8C4QFS7"/>
<dbReference type="Proteomes" id="UP000694388">
    <property type="component" value="Unplaced"/>
</dbReference>
<dbReference type="PANTHER" id="PTHR18937:SF172">
    <property type="entry name" value="STRUCTURAL MAINTENANCE OF CHROMOSOMES PROTEIN"/>
    <property type="match status" value="1"/>
</dbReference>
<keyword evidence="1" id="KW-0547">Nucleotide-binding</keyword>
<organism evidence="6 7">
    <name type="scientific">Eptatretus burgeri</name>
    <name type="common">Inshore hagfish</name>
    <dbReference type="NCBI Taxonomy" id="7764"/>
    <lineage>
        <taxon>Eukaryota</taxon>
        <taxon>Metazoa</taxon>
        <taxon>Chordata</taxon>
        <taxon>Craniata</taxon>
        <taxon>Vertebrata</taxon>
        <taxon>Cyclostomata</taxon>
        <taxon>Myxini</taxon>
        <taxon>Myxiniformes</taxon>
        <taxon>Myxinidae</taxon>
        <taxon>Eptatretinae</taxon>
        <taxon>Eptatretus</taxon>
    </lineage>
</organism>
<keyword evidence="7" id="KW-1185">Reference proteome</keyword>
<protein>
    <submittedName>
        <fullName evidence="6">Uncharacterized protein</fullName>
    </submittedName>
</protein>
<dbReference type="GO" id="GO:0005524">
    <property type="term" value="F:ATP binding"/>
    <property type="evidence" value="ECO:0007669"/>
    <property type="project" value="UniProtKB-KW"/>
</dbReference>
<keyword evidence="3" id="KW-0539">Nucleus</keyword>
<evidence type="ECO:0000256" key="3">
    <source>
        <dbReference type="ARBA" id="ARBA00023242"/>
    </source>
</evidence>
<proteinExistence type="predicted"/>
<feature type="chain" id="PRO_5034390465" evidence="5">
    <location>
        <begin position="21"/>
        <end position="205"/>
    </location>
</feature>
<evidence type="ECO:0000256" key="4">
    <source>
        <dbReference type="SAM" id="Coils"/>
    </source>
</evidence>
<dbReference type="GO" id="GO:0007076">
    <property type="term" value="P:mitotic chromosome condensation"/>
    <property type="evidence" value="ECO:0007669"/>
    <property type="project" value="TreeGrafter"/>
</dbReference>
<keyword evidence="4" id="KW-0175">Coiled coil</keyword>
<evidence type="ECO:0000256" key="5">
    <source>
        <dbReference type="SAM" id="SignalP"/>
    </source>
</evidence>
<reference evidence="6" key="2">
    <citation type="submission" date="2025-09" db="UniProtKB">
        <authorList>
            <consortium name="Ensembl"/>
        </authorList>
    </citation>
    <scope>IDENTIFICATION</scope>
</reference>
<dbReference type="SUPFAM" id="SSF57997">
    <property type="entry name" value="Tropomyosin"/>
    <property type="match status" value="1"/>
</dbReference>
<evidence type="ECO:0000313" key="7">
    <source>
        <dbReference type="Proteomes" id="UP000694388"/>
    </source>
</evidence>
<accession>A0A8C4QFS7</accession>
<dbReference type="Ensembl" id="ENSEBUT00000015296.1">
    <property type="protein sequence ID" value="ENSEBUP00000014722.1"/>
    <property type="gene ID" value="ENSEBUG00000009278.1"/>
</dbReference>
<dbReference type="PANTHER" id="PTHR18937">
    <property type="entry name" value="STRUCTURAL MAINTENANCE OF CHROMOSOMES SMC FAMILY MEMBER"/>
    <property type="match status" value="1"/>
</dbReference>
<reference evidence="6" key="1">
    <citation type="submission" date="2025-08" db="UniProtKB">
        <authorList>
            <consortium name="Ensembl"/>
        </authorList>
    </citation>
    <scope>IDENTIFICATION</scope>
</reference>
<evidence type="ECO:0000313" key="6">
    <source>
        <dbReference type="Ensembl" id="ENSEBUP00000014722.1"/>
    </source>
</evidence>
<dbReference type="OMA" id="CQEDTRE"/>
<evidence type="ECO:0000256" key="1">
    <source>
        <dbReference type="ARBA" id="ARBA00022741"/>
    </source>
</evidence>
<dbReference type="GO" id="GO:0000796">
    <property type="term" value="C:condensin complex"/>
    <property type="evidence" value="ECO:0007669"/>
    <property type="project" value="TreeGrafter"/>
</dbReference>
<sequence length="205" mass="23558">MVYLYLGTAWILWFVMKLQQEIEVAIQHKAVLEEKRSKVEAELKTLMASCQEDTRELHATKEKKQRELLELSRIANEARSQLEVAEAELQLQHSRSEAAQSQLKAAREAQSTAFTSLAENRSNVTHLEKELPRAEKELKEMEAKLLVMNEQEEDLRNGARTTRQRVEELRSALAASRSQGRVLRSLMEQKQCGALRDLWSPGETE</sequence>
<evidence type="ECO:0000256" key="2">
    <source>
        <dbReference type="ARBA" id="ARBA00022840"/>
    </source>
</evidence>
<name>A0A8C4QFS7_EPTBU</name>